<dbReference type="GO" id="GO:0005739">
    <property type="term" value="C:mitochondrion"/>
    <property type="evidence" value="ECO:0007669"/>
    <property type="project" value="TreeGrafter"/>
</dbReference>
<reference evidence="4" key="1">
    <citation type="submission" date="2015-01" db="EMBL/GenBank/DDBJ databases">
        <authorList>
            <person name="Aksoy S."/>
            <person name="Warren W."/>
            <person name="Wilson R.K."/>
        </authorList>
    </citation>
    <scope>NUCLEOTIDE SEQUENCE [LARGE SCALE GENOMIC DNA]</scope>
    <source>
        <strain evidence="4">IAEA</strain>
    </source>
</reference>
<dbReference type="VEuPathDB" id="VectorBase:GPPI050945"/>
<keyword evidence="2" id="KW-0378">Hydrolase</keyword>
<protein>
    <submittedName>
        <fullName evidence="3">Uncharacterized protein</fullName>
    </submittedName>
</protein>
<dbReference type="PANTHER" id="PTHR12655">
    <property type="entry name" value="ACYL-COA THIOESTERASE"/>
    <property type="match status" value="1"/>
</dbReference>
<dbReference type="Proteomes" id="UP000092460">
    <property type="component" value="Unassembled WGS sequence"/>
</dbReference>
<keyword evidence="4" id="KW-1185">Reference proteome</keyword>
<sequence length="100" mass="11495">MQCQKFGEHLLKYEPKIADLPPRSMQDSFTSVIIPLSSDKSLQDQYVAFLGHVRLGRLMEDMDMLFADWVCHQHVNVPLLPADVHFPYTFVTGRYIGNKA</sequence>
<dbReference type="STRING" id="67801.A0A1B0C726"/>
<dbReference type="GO" id="GO:0047617">
    <property type="term" value="F:fatty acyl-CoA hydrolase activity"/>
    <property type="evidence" value="ECO:0007669"/>
    <property type="project" value="TreeGrafter"/>
</dbReference>
<evidence type="ECO:0000256" key="2">
    <source>
        <dbReference type="ARBA" id="ARBA00022801"/>
    </source>
</evidence>
<dbReference type="PANTHER" id="PTHR12655:SF0">
    <property type="entry name" value="ACYL-COENZYME A THIOESTERASE 9, MITOCHONDRIAL"/>
    <property type="match status" value="1"/>
</dbReference>
<evidence type="ECO:0000256" key="1">
    <source>
        <dbReference type="ARBA" id="ARBA00010458"/>
    </source>
</evidence>
<dbReference type="EnsemblMetazoa" id="GPPI050945-RA">
    <property type="protein sequence ID" value="GPPI050945-PA"/>
    <property type="gene ID" value="GPPI050945"/>
</dbReference>
<comment type="similarity">
    <text evidence="1">Belongs to the acyl coenzyme A hydrolase family.</text>
</comment>
<reference evidence="3" key="2">
    <citation type="submission" date="2020-05" db="UniProtKB">
        <authorList>
            <consortium name="EnsemblMetazoa"/>
        </authorList>
    </citation>
    <scope>IDENTIFICATION</scope>
    <source>
        <strain evidence="3">IAEA</strain>
    </source>
</reference>
<dbReference type="EMBL" id="JXJN01027471">
    <property type="status" value="NOT_ANNOTATED_CDS"/>
    <property type="molecule type" value="Genomic_DNA"/>
</dbReference>
<accession>A0A1B0C726</accession>
<proteinExistence type="inferred from homology"/>
<organism evidence="3 4">
    <name type="scientific">Glossina palpalis gambiensis</name>
    <dbReference type="NCBI Taxonomy" id="67801"/>
    <lineage>
        <taxon>Eukaryota</taxon>
        <taxon>Metazoa</taxon>
        <taxon>Ecdysozoa</taxon>
        <taxon>Arthropoda</taxon>
        <taxon>Hexapoda</taxon>
        <taxon>Insecta</taxon>
        <taxon>Pterygota</taxon>
        <taxon>Neoptera</taxon>
        <taxon>Endopterygota</taxon>
        <taxon>Diptera</taxon>
        <taxon>Brachycera</taxon>
        <taxon>Muscomorpha</taxon>
        <taxon>Hippoboscoidea</taxon>
        <taxon>Glossinidae</taxon>
        <taxon>Glossina</taxon>
    </lineage>
</organism>
<dbReference type="AlphaFoldDB" id="A0A1B0C726"/>
<evidence type="ECO:0000313" key="3">
    <source>
        <dbReference type="EnsemblMetazoa" id="GPPI050945-PA"/>
    </source>
</evidence>
<dbReference type="GO" id="GO:0006637">
    <property type="term" value="P:acyl-CoA metabolic process"/>
    <property type="evidence" value="ECO:0007669"/>
    <property type="project" value="TreeGrafter"/>
</dbReference>
<name>A0A1B0C726_9MUSC</name>
<evidence type="ECO:0000313" key="4">
    <source>
        <dbReference type="Proteomes" id="UP000092460"/>
    </source>
</evidence>